<organism evidence="2 3">
    <name type="scientific">Patella caerulea</name>
    <name type="common">Rayed Mediterranean limpet</name>
    <dbReference type="NCBI Taxonomy" id="87958"/>
    <lineage>
        <taxon>Eukaryota</taxon>
        <taxon>Metazoa</taxon>
        <taxon>Spiralia</taxon>
        <taxon>Lophotrochozoa</taxon>
        <taxon>Mollusca</taxon>
        <taxon>Gastropoda</taxon>
        <taxon>Patellogastropoda</taxon>
        <taxon>Patelloidea</taxon>
        <taxon>Patellidae</taxon>
        <taxon>Patella</taxon>
    </lineage>
</organism>
<dbReference type="EMBL" id="JAZGQO010000021">
    <property type="protein sequence ID" value="KAK6165447.1"/>
    <property type="molecule type" value="Genomic_DNA"/>
</dbReference>
<dbReference type="Proteomes" id="UP001347796">
    <property type="component" value="Unassembled WGS sequence"/>
</dbReference>
<reference evidence="2 3" key="1">
    <citation type="submission" date="2024-01" db="EMBL/GenBank/DDBJ databases">
        <title>The genome of the rayed Mediterranean limpet Patella caerulea (Linnaeus, 1758).</title>
        <authorList>
            <person name="Anh-Thu Weber A."/>
            <person name="Halstead-Nussloch G."/>
        </authorList>
    </citation>
    <scope>NUCLEOTIDE SEQUENCE [LARGE SCALE GENOMIC DNA]</scope>
    <source>
        <strain evidence="2">AATW-2023a</strain>
        <tissue evidence="2">Whole specimen</tissue>
    </source>
</reference>
<dbReference type="AlphaFoldDB" id="A0AAN8FWI7"/>
<sequence length="273" mass="30447">MASAAITSLYSALDLPNPISSELKRLMSGLVKSGTKKPAKRTSVMPIKPFMVCFQDWPNTEDLSIKQLRLKSVTLLALVLMTRPSDLAPRSKTFDSKTGLLDSILLTRNNVIFHSDKSMSITLFGIKNDTNRSGFKIRIPKSDSVKCCPVDTLRIYLEKTSDLKVEGNPVFLTLTRPYRPIKSDTIAKILTDSINTVGLAGQGFTAKCFRPTAANAAVKMACNPDTAMHIGRWKSRDVFYDHYVHPMAPKAYTNQILQFEGLDYDNIEHEDNV</sequence>
<dbReference type="PANTHER" id="PTHR34605:SF4">
    <property type="entry name" value="DNA ADENINE METHYLTRANSFERASE"/>
    <property type="match status" value="1"/>
</dbReference>
<dbReference type="InterPro" id="IPR052925">
    <property type="entry name" value="Phage_Integrase-like_Recomb"/>
</dbReference>
<dbReference type="SUPFAM" id="SSF56349">
    <property type="entry name" value="DNA breaking-rejoining enzymes"/>
    <property type="match status" value="1"/>
</dbReference>
<name>A0AAN8FWI7_PATCE</name>
<keyword evidence="3" id="KW-1185">Reference proteome</keyword>
<evidence type="ECO:0000256" key="1">
    <source>
        <dbReference type="ARBA" id="ARBA00023172"/>
    </source>
</evidence>
<evidence type="ECO:0000313" key="2">
    <source>
        <dbReference type="EMBL" id="KAK6165447.1"/>
    </source>
</evidence>
<protein>
    <recommendedName>
        <fullName evidence="4">Tyr recombinase domain-containing protein</fullName>
    </recommendedName>
</protein>
<dbReference type="PANTHER" id="PTHR34605">
    <property type="entry name" value="PHAGE_INTEGRASE DOMAIN-CONTAINING PROTEIN"/>
    <property type="match status" value="1"/>
</dbReference>
<keyword evidence="1" id="KW-0233">DNA recombination</keyword>
<dbReference type="GO" id="GO:0006310">
    <property type="term" value="P:DNA recombination"/>
    <property type="evidence" value="ECO:0007669"/>
    <property type="project" value="UniProtKB-KW"/>
</dbReference>
<proteinExistence type="predicted"/>
<comment type="caution">
    <text evidence="2">The sequence shown here is derived from an EMBL/GenBank/DDBJ whole genome shotgun (WGS) entry which is preliminary data.</text>
</comment>
<gene>
    <name evidence="2" type="ORF">SNE40_022373</name>
</gene>
<dbReference type="InterPro" id="IPR011010">
    <property type="entry name" value="DNA_brk_join_enz"/>
</dbReference>
<evidence type="ECO:0008006" key="4">
    <source>
        <dbReference type="Google" id="ProtNLM"/>
    </source>
</evidence>
<dbReference type="GO" id="GO:0015074">
    <property type="term" value="P:DNA integration"/>
    <property type="evidence" value="ECO:0007669"/>
    <property type="project" value="InterPro"/>
</dbReference>
<accession>A0AAN8FWI7</accession>
<dbReference type="Gene3D" id="1.10.443.10">
    <property type="entry name" value="Intergrase catalytic core"/>
    <property type="match status" value="1"/>
</dbReference>
<dbReference type="InterPro" id="IPR013762">
    <property type="entry name" value="Integrase-like_cat_sf"/>
</dbReference>
<evidence type="ECO:0000313" key="3">
    <source>
        <dbReference type="Proteomes" id="UP001347796"/>
    </source>
</evidence>
<dbReference type="GO" id="GO:0003677">
    <property type="term" value="F:DNA binding"/>
    <property type="evidence" value="ECO:0007669"/>
    <property type="project" value="InterPro"/>
</dbReference>